<evidence type="ECO:0008006" key="11">
    <source>
        <dbReference type="Google" id="ProtNLM"/>
    </source>
</evidence>
<evidence type="ECO:0000256" key="3">
    <source>
        <dbReference type="ARBA" id="ARBA00023163"/>
    </source>
</evidence>
<feature type="compositionally biased region" description="Basic residues" evidence="5">
    <location>
        <begin position="534"/>
        <end position="550"/>
    </location>
</feature>
<dbReference type="GO" id="GO:0000978">
    <property type="term" value="F:RNA polymerase II cis-regulatory region sequence-specific DNA binding"/>
    <property type="evidence" value="ECO:0007669"/>
    <property type="project" value="TreeGrafter"/>
</dbReference>
<dbReference type="SUPFAM" id="SSF46689">
    <property type="entry name" value="Homeodomain-like"/>
    <property type="match status" value="3"/>
</dbReference>
<dbReference type="CDD" id="cd00167">
    <property type="entry name" value="SANT"/>
    <property type="match status" value="4"/>
</dbReference>
<evidence type="ECO:0000256" key="1">
    <source>
        <dbReference type="ARBA" id="ARBA00023015"/>
    </source>
</evidence>
<dbReference type="GO" id="GO:0019185">
    <property type="term" value="C:snRNA-activating protein complex"/>
    <property type="evidence" value="ECO:0007669"/>
    <property type="project" value="TreeGrafter"/>
</dbReference>
<evidence type="ECO:0000256" key="5">
    <source>
        <dbReference type="SAM" id="MobiDB-lite"/>
    </source>
</evidence>
<dbReference type="InterPro" id="IPR051575">
    <property type="entry name" value="Myb-like_DNA-bd"/>
</dbReference>
<dbReference type="Proteomes" id="UP000694388">
    <property type="component" value="Unplaced"/>
</dbReference>
<feature type="region of interest" description="Disordered" evidence="5">
    <location>
        <begin position="520"/>
        <end position="566"/>
    </location>
</feature>
<keyword evidence="6" id="KW-1133">Transmembrane helix</keyword>
<keyword evidence="10" id="KW-1185">Reference proteome</keyword>
<feature type="domain" description="Myb-like" evidence="7">
    <location>
        <begin position="406"/>
        <end position="456"/>
    </location>
</feature>
<dbReference type="PROSITE" id="PS50090">
    <property type="entry name" value="MYB_LIKE"/>
    <property type="match status" value="3"/>
</dbReference>
<reference evidence="9" key="1">
    <citation type="submission" date="2025-08" db="UniProtKB">
        <authorList>
            <consortium name="Ensembl"/>
        </authorList>
    </citation>
    <scope>IDENTIFICATION</scope>
</reference>
<keyword evidence="4" id="KW-0539">Nucleus</keyword>
<dbReference type="GO" id="GO:0042796">
    <property type="term" value="P:snRNA transcription by RNA polymerase III"/>
    <property type="evidence" value="ECO:0007669"/>
    <property type="project" value="TreeGrafter"/>
</dbReference>
<feature type="domain" description="HTH myb-type" evidence="8">
    <location>
        <begin position="461"/>
        <end position="512"/>
    </location>
</feature>
<evidence type="ECO:0000313" key="9">
    <source>
        <dbReference type="Ensembl" id="ENSEBUP00000007951.1"/>
    </source>
</evidence>
<dbReference type="InterPro" id="IPR001005">
    <property type="entry name" value="SANT/Myb"/>
</dbReference>
<dbReference type="Gene3D" id="1.10.10.60">
    <property type="entry name" value="Homeodomain-like"/>
    <property type="match status" value="4"/>
</dbReference>
<feature type="compositionally biased region" description="Polar residues" evidence="5">
    <location>
        <begin position="39"/>
        <end position="48"/>
    </location>
</feature>
<feature type="compositionally biased region" description="Polar residues" evidence="5">
    <location>
        <begin position="765"/>
        <end position="781"/>
    </location>
</feature>
<feature type="compositionally biased region" description="Acidic residues" evidence="5">
    <location>
        <begin position="81"/>
        <end position="95"/>
    </location>
</feature>
<protein>
    <recommendedName>
        <fullName evidence="11">snRNA-activating protein complex subunit 4</fullName>
    </recommendedName>
</protein>
<evidence type="ECO:0000256" key="4">
    <source>
        <dbReference type="ARBA" id="ARBA00023242"/>
    </source>
</evidence>
<dbReference type="GO" id="GO:0001006">
    <property type="term" value="F:RNA polymerase III type 3 promoter sequence-specific DNA binding"/>
    <property type="evidence" value="ECO:0007669"/>
    <property type="project" value="TreeGrafter"/>
</dbReference>
<sequence>MASFRARDAREQVEREIEQIESELLERGVDLPQSDDEVSTTSDATSVSLCAPAADAAGDSYPCLDGEETSSHGNKAQSFSSDEEEDDGTGDELPEDMQTCISLNLLYQELLQERLQCVDQLIAENEEQQEAIEKEMAEDVPSSSEKTKLHPMGFFQRSYFQDPQTGEGPPPNPETLEKASMGSKTFKEYTLQKWTEKEKKLIQEAVMSDSLYQRMKPFLNRMERLERKLTQSKDDNEALSLCQQIEKLKAEVETIKALPDRELLGGREEAHDWEKIANVDMDAMRLPSEVQKFWHHEGHPDVNCKEWRGTEIQLLLEIAEKHGNINWQAIASEMGTQRTAFQCLQQYQKNNGGFRKSVFTEQEDTLLTQLVKKWRIGNHIPFTRIAFFMDGRSAVQLSHRWYHTLNPEIRHGSWAPKEDKLLIEAARKYGRCWWMVREEVPGRSASQCRERYMNSLNCQFRRGTWSHIELEKLIQLVKKHGVGNWAKISEEMVNRTDSQCYKRWTITATRLSRQPRAKKFLERKPSGTSCTTAKLRKRIARRRKRRRNKQSHNEGQPITLQPEQSAEPEHLIRRVYDINDWLPSHKSISKSCTKAQDSPDINDKPFKELDACEPFLWKMEQVRKILRKNTEAILTNMLVRKEAKNNLGRKVQSFESVKLNRHLLEEITHWIDNKTLFTSSGTYFPRRRGTYWLGADVVRTKLECLTVNDATTLHLLLKFYKIKYEKCLDAIKANDVLHLNRAVVSTLQKLPSAEHSKKDVEEPRNSSAQRQNSTPASKRVSRTVQEILNNKRQDQMNNDVNSIPQSTLHVGRVPTVQAATITKQHTLRLPPPLKIIKLESSDVSVGRGLAQPLAQGIAIQNRPPVSQPAQSSTSSCPLSQPPLLSKVVRYRLLSPQAAKPHIFPNPTFPQAGNLYQLSFIPILPMQAAAPAVIAPVPNSFVNVNTNPYQISDQPSLQVAFSNTARKTNSNTATGTSRLINTRKIEKPFANAGGTTNTFRSFIASAGNNWKQNLHLVFGSSITSRDVNCWALNDEENDQELCSFPLLPPSAPTLRALRNIILQKDYLLNSACRLLKSSVSSIPCGMGPSDGDCDQRSMPSSQFTSASCTNDDIEDLSEEQCQLNSAASRLQDDEKDIRRLVNDRLKGDSAYQDLRSIFFATFMLPAVLAIASPNLSHLKSKRGKAARKEALQEDLDECGGIQETGSVFPDQYDRSCKTKKRHRSEDSTSDDNSTSISEESCEYPIFFARK</sequence>
<feature type="domain" description="HTH myb-type" evidence="8">
    <location>
        <begin position="406"/>
        <end position="460"/>
    </location>
</feature>
<feature type="domain" description="Myb-like" evidence="7">
    <location>
        <begin position="299"/>
        <end position="351"/>
    </location>
</feature>
<dbReference type="InterPro" id="IPR009057">
    <property type="entry name" value="Homeodomain-like_sf"/>
</dbReference>
<dbReference type="AlphaFoldDB" id="A0A8C4Q019"/>
<feature type="compositionally biased region" description="Basic and acidic residues" evidence="5">
    <location>
        <begin position="1"/>
        <end position="29"/>
    </location>
</feature>
<feature type="compositionally biased region" description="Polar residues" evidence="5">
    <location>
        <begin position="71"/>
        <end position="80"/>
    </location>
</feature>
<keyword evidence="1" id="KW-0805">Transcription regulation</keyword>
<dbReference type="InterPro" id="IPR017930">
    <property type="entry name" value="Myb_dom"/>
</dbReference>
<keyword evidence="6" id="KW-0472">Membrane</keyword>
<accession>A0A8C4Q019</accession>
<dbReference type="GeneTree" id="ENSGT00940000160404"/>
<evidence type="ECO:0000313" key="10">
    <source>
        <dbReference type="Proteomes" id="UP000694388"/>
    </source>
</evidence>
<dbReference type="PROSITE" id="PS51294">
    <property type="entry name" value="HTH_MYB"/>
    <property type="match status" value="2"/>
</dbReference>
<name>A0A8C4Q019_EPTBU</name>
<dbReference type="GO" id="GO:0042795">
    <property type="term" value="P:snRNA transcription by RNA polymerase II"/>
    <property type="evidence" value="ECO:0007669"/>
    <property type="project" value="TreeGrafter"/>
</dbReference>
<evidence type="ECO:0000256" key="6">
    <source>
        <dbReference type="SAM" id="Phobius"/>
    </source>
</evidence>
<proteinExistence type="predicted"/>
<dbReference type="Pfam" id="PF00249">
    <property type="entry name" value="Myb_DNA-binding"/>
    <property type="match status" value="3"/>
</dbReference>
<feature type="domain" description="Myb-like" evidence="7">
    <location>
        <begin position="457"/>
        <end position="508"/>
    </location>
</feature>
<dbReference type="PANTHER" id="PTHR46621:SF1">
    <property type="entry name" value="SNRNA-ACTIVATING PROTEIN COMPLEX SUBUNIT 4"/>
    <property type="match status" value="1"/>
</dbReference>
<feature type="region of interest" description="Disordered" evidence="5">
    <location>
        <begin position="1201"/>
        <end position="1237"/>
    </location>
</feature>
<dbReference type="Ensembl" id="ENSEBUT00000008442.1">
    <property type="protein sequence ID" value="ENSEBUP00000007951.1"/>
    <property type="gene ID" value="ENSEBUG00000005144.1"/>
</dbReference>
<feature type="compositionally biased region" description="Polar residues" evidence="5">
    <location>
        <begin position="553"/>
        <end position="564"/>
    </location>
</feature>
<feature type="compositionally biased region" description="Basic and acidic residues" evidence="5">
    <location>
        <begin position="752"/>
        <end position="764"/>
    </location>
</feature>
<keyword evidence="6" id="KW-0812">Transmembrane</keyword>
<organism evidence="9 10">
    <name type="scientific">Eptatretus burgeri</name>
    <name type="common">Inshore hagfish</name>
    <dbReference type="NCBI Taxonomy" id="7764"/>
    <lineage>
        <taxon>Eukaryota</taxon>
        <taxon>Metazoa</taxon>
        <taxon>Chordata</taxon>
        <taxon>Craniata</taxon>
        <taxon>Vertebrata</taxon>
        <taxon>Cyclostomata</taxon>
        <taxon>Myxini</taxon>
        <taxon>Myxiniformes</taxon>
        <taxon>Myxinidae</taxon>
        <taxon>Eptatretinae</taxon>
        <taxon>Eptatretus</taxon>
    </lineage>
</organism>
<evidence type="ECO:0000256" key="2">
    <source>
        <dbReference type="ARBA" id="ARBA00023125"/>
    </source>
</evidence>
<feature type="transmembrane region" description="Helical" evidence="6">
    <location>
        <begin position="1156"/>
        <end position="1177"/>
    </location>
</feature>
<evidence type="ECO:0000259" key="8">
    <source>
        <dbReference type="PROSITE" id="PS51294"/>
    </source>
</evidence>
<keyword evidence="2" id="KW-0238">DNA-binding</keyword>
<dbReference type="SMART" id="SM00717">
    <property type="entry name" value="SANT"/>
    <property type="match status" value="4"/>
</dbReference>
<reference evidence="9" key="2">
    <citation type="submission" date="2025-09" db="UniProtKB">
        <authorList>
            <consortium name="Ensembl"/>
        </authorList>
    </citation>
    <scope>IDENTIFICATION</scope>
</reference>
<keyword evidence="3" id="KW-0804">Transcription</keyword>
<evidence type="ECO:0000259" key="7">
    <source>
        <dbReference type="PROSITE" id="PS50090"/>
    </source>
</evidence>
<dbReference type="PANTHER" id="PTHR46621">
    <property type="entry name" value="SNRNA-ACTIVATING PROTEIN COMPLEX SUBUNIT 4"/>
    <property type="match status" value="1"/>
</dbReference>
<feature type="region of interest" description="Disordered" evidence="5">
    <location>
        <begin position="1"/>
        <end position="95"/>
    </location>
</feature>
<feature type="region of interest" description="Disordered" evidence="5">
    <location>
        <begin position="750"/>
        <end position="781"/>
    </location>
</feature>